<dbReference type="PANTHER" id="PTHR46889:SF4">
    <property type="entry name" value="TRANSPOSASE INSO FOR INSERTION SEQUENCE ELEMENT IS911B-RELATED"/>
    <property type="match status" value="1"/>
</dbReference>
<dbReference type="EMBL" id="JBHRWK010000160">
    <property type="protein sequence ID" value="MFC3456338.1"/>
    <property type="molecule type" value="Genomic_DNA"/>
</dbReference>
<comment type="caution">
    <text evidence="2">The sequence shown here is derived from an EMBL/GenBank/DDBJ whole genome shotgun (WGS) entry which is preliminary data.</text>
</comment>
<dbReference type="InterPro" id="IPR001584">
    <property type="entry name" value="Integrase_cat-core"/>
</dbReference>
<dbReference type="Pfam" id="PF13683">
    <property type="entry name" value="rve_3"/>
    <property type="match status" value="1"/>
</dbReference>
<evidence type="ECO:0000313" key="2">
    <source>
        <dbReference type="EMBL" id="MFC3456338.1"/>
    </source>
</evidence>
<evidence type="ECO:0000313" key="3">
    <source>
        <dbReference type="Proteomes" id="UP001595645"/>
    </source>
</evidence>
<dbReference type="Proteomes" id="UP001595645">
    <property type="component" value="Unassembled WGS sequence"/>
</dbReference>
<proteinExistence type="predicted"/>
<evidence type="ECO:0000259" key="1">
    <source>
        <dbReference type="PROSITE" id="PS50994"/>
    </source>
</evidence>
<dbReference type="InterPro" id="IPR050900">
    <property type="entry name" value="Transposase_IS3/IS150/IS904"/>
</dbReference>
<dbReference type="PROSITE" id="PS50994">
    <property type="entry name" value="INTEGRASE"/>
    <property type="match status" value="1"/>
</dbReference>
<name>A0ABV7PB32_9PSEU</name>
<organism evidence="2 3">
    <name type="scientific">Amycolatopsis speibonae</name>
    <dbReference type="NCBI Taxonomy" id="1450224"/>
    <lineage>
        <taxon>Bacteria</taxon>
        <taxon>Bacillati</taxon>
        <taxon>Actinomycetota</taxon>
        <taxon>Actinomycetes</taxon>
        <taxon>Pseudonocardiales</taxon>
        <taxon>Pseudonocardiaceae</taxon>
        <taxon>Amycolatopsis</taxon>
    </lineage>
</organism>
<dbReference type="RefSeq" id="WP_378247662.1">
    <property type="nucleotide sequence ID" value="NZ_JBHRWK010000160.1"/>
</dbReference>
<dbReference type="InterPro" id="IPR012337">
    <property type="entry name" value="RNaseH-like_sf"/>
</dbReference>
<feature type="domain" description="Integrase catalytic" evidence="1">
    <location>
        <begin position="1"/>
        <end position="73"/>
    </location>
</feature>
<sequence>MARSVGRKGDSYDNALVESVNALYKKEVIGQEDSWNDVAEVMTTIAELIYWYNNERLHSWCGHRPPLEFEQDYWHDTPEQPPAAA</sequence>
<dbReference type="PANTHER" id="PTHR46889">
    <property type="entry name" value="TRANSPOSASE INSF FOR INSERTION SEQUENCE IS3B-RELATED"/>
    <property type="match status" value="1"/>
</dbReference>
<keyword evidence="3" id="KW-1185">Reference proteome</keyword>
<gene>
    <name evidence="2" type="ORF">ACFOSH_43555</name>
</gene>
<dbReference type="SUPFAM" id="SSF53098">
    <property type="entry name" value="Ribonuclease H-like"/>
    <property type="match status" value="1"/>
</dbReference>
<protein>
    <submittedName>
        <fullName evidence="2">Integrase core domain-containing protein</fullName>
    </submittedName>
</protein>
<accession>A0ABV7PB32</accession>
<reference evidence="3" key="1">
    <citation type="journal article" date="2019" name="Int. J. Syst. Evol. Microbiol.">
        <title>The Global Catalogue of Microorganisms (GCM) 10K type strain sequencing project: providing services to taxonomists for standard genome sequencing and annotation.</title>
        <authorList>
            <consortium name="The Broad Institute Genomics Platform"/>
            <consortium name="The Broad Institute Genome Sequencing Center for Infectious Disease"/>
            <person name="Wu L."/>
            <person name="Ma J."/>
        </authorList>
    </citation>
    <scope>NUCLEOTIDE SEQUENCE [LARGE SCALE GENOMIC DNA]</scope>
    <source>
        <strain evidence="3">CGMCC 4.7676</strain>
    </source>
</reference>